<name>A0A8T2UR03_CERRI</name>
<dbReference type="Proteomes" id="UP000825935">
    <property type="component" value="Chromosome 5"/>
</dbReference>
<accession>A0A8T2UR03</accession>
<gene>
    <name evidence="1" type="ORF">KP509_05G088100</name>
</gene>
<sequence length="140" mass="16142">MSSFDIFISQCTLIRWDIAKRELYIAQNQWIIITSMVYMLYVKAMQIILSLHVSRDIYEAKAFHNEAKAFHNEAKAFHNEAKAFHNEAKAFHNEAKAFHNEAKAFKAAAKAFHNEAFSLVVNLHGRSRSFVYMCAISLVI</sequence>
<dbReference type="EMBL" id="CM035410">
    <property type="protein sequence ID" value="KAH7437772.1"/>
    <property type="molecule type" value="Genomic_DNA"/>
</dbReference>
<keyword evidence="2" id="KW-1185">Reference proteome</keyword>
<evidence type="ECO:0000313" key="1">
    <source>
        <dbReference type="EMBL" id="KAH7437772.1"/>
    </source>
</evidence>
<organism evidence="1 2">
    <name type="scientific">Ceratopteris richardii</name>
    <name type="common">Triangle waterfern</name>
    <dbReference type="NCBI Taxonomy" id="49495"/>
    <lineage>
        <taxon>Eukaryota</taxon>
        <taxon>Viridiplantae</taxon>
        <taxon>Streptophyta</taxon>
        <taxon>Embryophyta</taxon>
        <taxon>Tracheophyta</taxon>
        <taxon>Polypodiopsida</taxon>
        <taxon>Polypodiidae</taxon>
        <taxon>Polypodiales</taxon>
        <taxon>Pteridineae</taxon>
        <taxon>Pteridaceae</taxon>
        <taxon>Parkerioideae</taxon>
        <taxon>Ceratopteris</taxon>
    </lineage>
</organism>
<dbReference type="AlphaFoldDB" id="A0A8T2UR03"/>
<reference evidence="1" key="1">
    <citation type="submission" date="2021-08" db="EMBL/GenBank/DDBJ databases">
        <title>WGS assembly of Ceratopteris richardii.</title>
        <authorList>
            <person name="Marchant D.B."/>
            <person name="Chen G."/>
            <person name="Jenkins J."/>
            <person name="Shu S."/>
            <person name="Leebens-Mack J."/>
            <person name="Grimwood J."/>
            <person name="Schmutz J."/>
            <person name="Soltis P."/>
            <person name="Soltis D."/>
            <person name="Chen Z.-H."/>
        </authorList>
    </citation>
    <scope>NUCLEOTIDE SEQUENCE</scope>
    <source>
        <strain evidence="1">Whitten #5841</strain>
        <tissue evidence="1">Leaf</tissue>
    </source>
</reference>
<evidence type="ECO:0000313" key="2">
    <source>
        <dbReference type="Proteomes" id="UP000825935"/>
    </source>
</evidence>
<comment type="caution">
    <text evidence="1">The sequence shown here is derived from an EMBL/GenBank/DDBJ whole genome shotgun (WGS) entry which is preliminary data.</text>
</comment>
<proteinExistence type="predicted"/>
<protein>
    <submittedName>
        <fullName evidence="1">Uncharacterized protein</fullName>
    </submittedName>
</protein>